<comment type="subcellular location">
    <subcellularLocation>
        <location evidence="1">Membrane</location>
        <topology evidence="1">Multi-pass membrane protein</topology>
    </subcellularLocation>
</comment>
<evidence type="ECO:0000256" key="1">
    <source>
        <dbReference type="ARBA" id="ARBA00004141"/>
    </source>
</evidence>
<evidence type="ECO:0000256" key="4">
    <source>
        <dbReference type="ARBA" id="ARBA00023136"/>
    </source>
</evidence>
<evidence type="ECO:0000256" key="2">
    <source>
        <dbReference type="ARBA" id="ARBA00022692"/>
    </source>
</evidence>
<feature type="transmembrane region" description="Helical" evidence="6">
    <location>
        <begin position="58"/>
        <end position="78"/>
    </location>
</feature>
<feature type="compositionally biased region" description="Low complexity" evidence="5">
    <location>
        <begin position="247"/>
        <end position="262"/>
    </location>
</feature>
<evidence type="ECO:0000256" key="5">
    <source>
        <dbReference type="SAM" id="MobiDB-lite"/>
    </source>
</evidence>
<feature type="transmembrane region" description="Helical" evidence="6">
    <location>
        <begin position="90"/>
        <end position="109"/>
    </location>
</feature>
<feature type="domain" description="G-protein coupled receptors family 2 profile 2" evidence="7">
    <location>
        <begin position="50"/>
        <end position="217"/>
    </location>
</feature>
<dbReference type="GO" id="GO:0004930">
    <property type="term" value="F:G protein-coupled receptor activity"/>
    <property type="evidence" value="ECO:0007669"/>
    <property type="project" value="InterPro"/>
</dbReference>
<dbReference type="GO" id="GO:0007166">
    <property type="term" value="P:cell surface receptor signaling pathway"/>
    <property type="evidence" value="ECO:0007669"/>
    <property type="project" value="InterPro"/>
</dbReference>
<dbReference type="InterPro" id="IPR053247">
    <property type="entry name" value="GPCR_GPR1/git3-like"/>
</dbReference>
<organism evidence="8 9">
    <name type="scientific">Passalora fulva</name>
    <name type="common">Tomato leaf mold</name>
    <name type="synonym">Cladosporium fulvum</name>
    <dbReference type="NCBI Taxonomy" id="5499"/>
    <lineage>
        <taxon>Eukaryota</taxon>
        <taxon>Fungi</taxon>
        <taxon>Dikarya</taxon>
        <taxon>Ascomycota</taxon>
        <taxon>Pezizomycotina</taxon>
        <taxon>Dothideomycetes</taxon>
        <taxon>Dothideomycetidae</taxon>
        <taxon>Mycosphaerellales</taxon>
        <taxon>Mycosphaerellaceae</taxon>
        <taxon>Fulvia</taxon>
    </lineage>
</organism>
<reference evidence="8" key="2">
    <citation type="journal article" date="2022" name="Microb. Genom.">
        <title>A chromosome-scale genome assembly of the tomato pathogen Cladosporium fulvum reveals a compartmentalized genome architecture and the presence of a dispensable chromosome.</title>
        <authorList>
            <person name="Zaccaron A.Z."/>
            <person name="Chen L.H."/>
            <person name="Samaras A."/>
            <person name="Stergiopoulos I."/>
        </authorList>
    </citation>
    <scope>NUCLEOTIDE SEQUENCE</scope>
    <source>
        <strain evidence="8">Race5_Kim</strain>
    </source>
</reference>
<evidence type="ECO:0000259" key="7">
    <source>
        <dbReference type="PROSITE" id="PS50261"/>
    </source>
</evidence>
<dbReference type="PANTHER" id="PTHR42058">
    <property type="entry name" value="G_PROTEIN_RECEP_F2_4 DOMAIN-CONTAINING PROTEIN"/>
    <property type="match status" value="1"/>
</dbReference>
<feature type="transmembrane region" description="Helical" evidence="6">
    <location>
        <begin position="364"/>
        <end position="383"/>
    </location>
</feature>
<dbReference type="EMBL" id="CP090169">
    <property type="protein sequence ID" value="UJO20320.1"/>
    <property type="molecule type" value="Genomic_DNA"/>
</dbReference>
<feature type="region of interest" description="Disordered" evidence="5">
    <location>
        <begin position="471"/>
        <end position="526"/>
    </location>
</feature>
<evidence type="ECO:0000313" key="9">
    <source>
        <dbReference type="Proteomes" id="UP000756132"/>
    </source>
</evidence>
<keyword evidence="9" id="KW-1185">Reference proteome</keyword>
<feature type="compositionally biased region" description="Basic and acidic residues" evidence="5">
    <location>
        <begin position="494"/>
        <end position="526"/>
    </location>
</feature>
<dbReference type="PANTHER" id="PTHR42058:SF1">
    <property type="entry name" value="G-PROTEIN COUPLED RECEPTORS FAMILY 2 PROFILE 2 DOMAIN-CONTAINING PROTEIN"/>
    <property type="match status" value="1"/>
</dbReference>
<evidence type="ECO:0000313" key="8">
    <source>
        <dbReference type="EMBL" id="UJO20320.1"/>
    </source>
</evidence>
<dbReference type="AlphaFoldDB" id="A0A9Q8US19"/>
<evidence type="ECO:0000256" key="6">
    <source>
        <dbReference type="SAM" id="Phobius"/>
    </source>
</evidence>
<dbReference type="RefSeq" id="XP_047764686.1">
    <property type="nucleotide sequence ID" value="XM_047909617.1"/>
</dbReference>
<sequence>MSTCPAPFLSQSDFPSTGGYVGGRFCGGIAPGLDCCLPCPLENWVYSEDFPHVLGVGIWFNVPALVCQVLLLLTFLVLPEEVSHRHYLSVGLCFSLILCELSFIIPLGTNPEKCYNDITPKDMHNDMSCAWSGAFLVAGAMGAIVWVMLRSIFTHLRVCWDFKNLELFKWLALVLGIGLPGLFLALEIPLTGVSYRISGTCVPNQPHAYETWLGWLIAFAGVAAVLQVTTTLFCLWVYLKDMGRGSGNRSSGARNSNVRNSGVPGETAVSTNGTAGGEERRVAWKRVKRILKLQWRSVLLSVLVCIETIYFGIVFVLQNSSVGGLSDAQRQGVATWAFCLVVNRGDKSKCPVVTRVLGLSEEQITAAFYLAALIGIATFFLMVRRSMLQGWWELIRNPRSFGRRPTLGEDDFVTVESPKRKSFGRPLESEKIPTIETMLSGTTLGDTAHPMPNHTMLSPMSPVTPVSPIEPGILPEPTSPNNSRNPSVPQAGDVTRRHETINWFDADYKEADKRESRRVSKLDDIA</sequence>
<protein>
    <recommendedName>
        <fullName evidence="7">G-protein coupled receptors family 2 profile 2 domain-containing protein</fullName>
    </recommendedName>
</protein>
<feature type="compositionally biased region" description="Polar residues" evidence="5">
    <location>
        <begin position="479"/>
        <end position="488"/>
    </location>
</feature>
<dbReference type="Gene3D" id="1.20.1070.10">
    <property type="entry name" value="Rhodopsin 7-helix transmembrane proteins"/>
    <property type="match status" value="1"/>
</dbReference>
<dbReference type="PROSITE" id="PS50261">
    <property type="entry name" value="G_PROTEIN_RECEP_F2_4"/>
    <property type="match status" value="1"/>
</dbReference>
<accession>A0A9Q8US19</accession>
<reference evidence="8" key="1">
    <citation type="submission" date="2021-12" db="EMBL/GenBank/DDBJ databases">
        <authorList>
            <person name="Zaccaron A."/>
            <person name="Stergiopoulos I."/>
        </authorList>
    </citation>
    <scope>NUCLEOTIDE SEQUENCE</scope>
    <source>
        <strain evidence="8">Race5_Kim</strain>
    </source>
</reference>
<dbReference type="InterPro" id="IPR017981">
    <property type="entry name" value="GPCR_2-like_7TM"/>
</dbReference>
<proteinExistence type="predicted"/>
<keyword evidence="2 6" id="KW-0812">Transmembrane</keyword>
<dbReference type="Pfam" id="PF00002">
    <property type="entry name" value="7tm_2"/>
    <property type="match status" value="1"/>
</dbReference>
<feature type="transmembrane region" description="Helical" evidence="6">
    <location>
        <begin position="212"/>
        <end position="239"/>
    </location>
</feature>
<dbReference type="InterPro" id="IPR000832">
    <property type="entry name" value="GPCR_2_secretin-like"/>
</dbReference>
<dbReference type="KEGG" id="ffu:CLAFUR5_10469"/>
<evidence type="ECO:0000256" key="3">
    <source>
        <dbReference type="ARBA" id="ARBA00022989"/>
    </source>
</evidence>
<feature type="transmembrane region" description="Helical" evidence="6">
    <location>
        <begin position="170"/>
        <end position="192"/>
    </location>
</feature>
<dbReference type="OrthoDB" id="408743at2759"/>
<feature type="transmembrane region" description="Helical" evidence="6">
    <location>
        <begin position="129"/>
        <end position="149"/>
    </location>
</feature>
<gene>
    <name evidence="8" type="ORF">CLAFUR5_10469</name>
</gene>
<dbReference type="GeneID" id="71990347"/>
<dbReference type="GO" id="GO:0016020">
    <property type="term" value="C:membrane"/>
    <property type="evidence" value="ECO:0007669"/>
    <property type="project" value="UniProtKB-SubCell"/>
</dbReference>
<keyword evidence="4 6" id="KW-0472">Membrane</keyword>
<feature type="transmembrane region" description="Helical" evidence="6">
    <location>
        <begin position="298"/>
        <end position="317"/>
    </location>
</feature>
<name>A0A9Q8US19_PASFU</name>
<dbReference type="Proteomes" id="UP000756132">
    <property type="component" value="Chromosome 7"/>
</dbReference>
<feature type="region of interest" description="Disordered" evidence="5">
    <location>
        <begin position="245"/>
        <end position="274"/>
    </location>
</feature>
<keyword evidence="3 6" id="KW-1133">Transmembrane helix</keyword>